<gene>
    <name evidence="2" type="ORF">PVAP13_9NG746577</name>
</gene>
<evidence type="ECO:0000313" key="3">
    <source>
        <dbReference type="Proteomes" id="UP000823388"/>
    </source>
</evidence>
<dbReference type="Proteomes" id="UP000823388">
    <property type="component" value="Chromosome 9N"/>
</dbReference>
<keyword evidence="3" id="KW-1185">Reference proteome</keyword>
<dbReference type="EMBL" id="CM029054">
    <property type="protein sequence ID" value="KAG2543443.1"/>
    <property type="molecule type" value="Genomic_DNA"/>
</dbReference>
<name>A0A8T0N3J0_PANVG</name>
<sequence length="230" mass="24646">MCACSLLTVTNHAGNMRKDHGDELGASQRRTPAARRLVALDEAPAPRVAQANGSPAREDRGDLARPATTHVDPGRRRLIERSGKAKRWTVFHLPSTPGREIKYRPPQSSASLGRTQLMEAPAGAGSRSASPAIGATCSRTLQGCRARQWRRRGAPARLTGPCRPAWRATGSCVCVACVARDASALRRRKGALRRGRRSDGSGRLALSVFAARDARSPPTMHGNGLFDEAA</sequence>
<protein>
    <submittedName>
        <fullName evidence="2">Uncharacterized protein</fullName>
    </submittedName>
</protein>
<comment type="caution">
    <text evidence="2">The sequence shown here is derived from an EMBL/GenBank/DDBJ whole genome shotgun (WGS) entry which is preliminary data.</text>
</comment>
<evidence type="ECO:0000313" key="2">
    <source>
        <dbReference type="EMBL" id="KAG2543443.1"/>
    </source>
</evidence>
<dbReference type="AlphaFoldDB" id="A0A8T0N3J0"/>
<feature type="region of interest" description="Disordered" evidence="1">
    <location>
        <begin position="44"/>
        <end position="74"/>
    </location>
</feature>
<evidence type="ECO:0000256" key="1">
    <source>
        <dbReference type="SAM" id="MobiDB-lite"/>
    </source>
</evidence>
<proteinExistence type="predicted"/>
<reference evidence="2" key="1">
    <citation type="submission" date="2020-05" db="EMBL/GenBank/DDBJ databases">
        <title>WGS assembly of Panicum virgatum.</title>
        <authorList>
            <person name="Lovell J.T."/>
            <person name="Jenkins J."/>
            <person name="Shu S."/>
            <person name="Juenger T.E."/>
            <person name="Schmutz J."/>
        </authorList>
    </citation>
    <scope>NUCLEOTIDE SEQUENCE</scope>
    <source>
        <strain evidence="2">AP13</strain>
    </source>
</reference>
<accession>A0A8T0N3J0</accession>
<organism evidence="2 3">
    <name type="scientific">Panicum virgatum</name>
    <name type="common">Blackwell switchgrass</name>
    <dbReference type="NCBI Taxonomy" id="38727"/>
    <lineage>
        <taxon>Eukaryota</taxon>
        <taxon>Viridiplantae</taxon>
        <taxon>Streptophyta</taxon>
        <taxon>Embryophyta</taxon>
        <taxon>Tracheophyta</taxon>
        <taxon>Spermatophyta</taxon>
        <taxon>Magnoliopsida</taxon>
        <taxon>Liliopsida</taxon>
        <taxon>Poales</taxon>
        <taxon>Poaceae</taxon>
        <taxon>PACMAD clade</taxon>
        <taxon>Panicoideae</taxon>
        <taxon>Panicodae</taxon>
        <taxon>Paniceae</taxon>
        <taxon>Panicinae</taxon>
        <taxon>Panicum</taxon>
        <taxon>Panicum sect. Hiantes</taxon>
    </lineage>
</organism>